<evidence type="ECO:0000256" key="6">
    <source>
        <dbReference type="ARBA" id="ARBA00022792"/>
    </source>
</evidence>
<reference evidence="15" key="1">
    <citation type="submission" date="2011-08" db="EMBL/GenBank/DDBJ databases">
        <authorList>
            <person name="Rombauts S."/>
        </authorList>
    </citation>
    <scope>NUCLEOTIDE SEQUENCE</scope>
    <source>
        <strain evidence="15">London</strain>
    </source>
</reference>
<evidence type="ECO:0000256" key="10">
    <source>
        <dbReference type="PROSITE-ProRule" id="PRU00282"/>
    </source>
</evidence>
<feature type="compositionally biased region" description="Low complexity" evidence="12">
    <location>
        <begin position="8"/>
        <end position="17"/>
    </location>
</feature>
<evidence type="ECO:0000256" key="11">
    <source>
        <dbReference type="RuleBase" id="RU000488"/>
    </source>
</evidence>
<evidence type="ECO:0000256" key="8">
    <source>
        <dbReference type="ARBA" id="ARBA00023128"/>
    </source>
</evidence>
<keyword evidence="7 13" id="KW-1133">Transmembrane helix</keyword>
<comment type="subcellular location">
    <subcellularLocation>
        <location evidence="1">Mitochondrion inner membrane</location>
        <topology evidence="1">Multi-pass membrane protein</topology>
    </subcellularLocation>
</comment>
<feature type="region of interest" description="Disordered" evidence="12">
    <location>
        <begin position="1"/>
        <end position="20"/>
    </location>
</feature>
<dbReference type="InterPro" id="IPR018108">
    <property type="entry name" value="MCP_transmembrane"/>
</dbReference>
<dbReference type="PANTHER" id="PTHR46131:SF1">
    <property type="entry name" value="SD08549P"/>
    <property type="match status" value="1"/>
</dbReference>
<dbReference type="PANTHER" id="PTHR46131">
    <property type="entry name" value="SD08549P"/>
    <property type="match status" value="1"/>
</dbReference>
<keyword evidence="6" id="KW-0999">Mitochondrion inner membrane</keyword>
<evidence type="ECO:0008006" key="16">
    <source>
        <dbReference type="Google" id="ProtNLM"/>
    </source>
</evidence>
<evidence type="ECO:0000256" key="5">
    <source>
        <dbReference type="ARBA" id="ARBA00022737"/>
    </source>
</evidence>
<dbReference type="EnsemblMetazoa" id="tetur14g02890.1">
    <property type="protein sequence ID" value="tetur14g02890.1"/>
    <property type="gene ID" value="tetur14g02890"/>
</dbReference>
<evidence type="ECO:0000313" key="14">
    <source>
        <dbReference type="EnsemblMetazoa" id="tetur14g02890.1"/>
    </source>
</evidence>
<dbReference type="Proteomes" id="UP000015104">
    <property type="component" value="Unassembled WGS sequence"/>
</dbReference>
<evidence type="ECO:0000256" key="13">
    <source>
        <dbReference type="SAM" id="Phobius"/>
    </source>
</evidence>
<evidence type="ECO:0000256" key="9">
    <source>
        <dbReference type="ARBA" id="ARBA00023136"/>
    </source>
</evidence>
<dbReference type="SUPFAM" id="SSF103506">
    <property type="entry name" value="Mitochondrial carrier"/>
    <property type="match status" value="1"/>
</dbReference>
<evidence type="ECO:0000256" key="4">
    <source>
        <dbReference type="ARBA" id="ARBA00022692"/>
    </source>
</evidence>
<gene>
    <name evidence="14" type="primary">107365105</name>
</gene>
<evidence type="ECO:0000256" key="3">
    <source>
        <dbReference type="ARBA" id="ARBA00022448"/>
    </source>
</evidence>
<dbReference type="InterPro" id="IPR052465">
    <property type="entry name" value="Mito_NAD+_Carrier"/>
</dbReference>
<comment type="similarity">
    <text evidence="2 11">Belongs to the mitochondrial carrier (TC 2.A.29) family.</text>
</comment>
<dbReference type="OMA" id="GCAFNTG"/>
<keyword evidence="5" id="KW-0677">Repeat</keyword>
<feature type="repeat" description="Solcar" evidence="10">
    <location>
        <begin position="125"/>
        <end position="209"/>
    </location>
</feature>
<dbReference type="AlphaFoldDB" id="T1KLL7"/>
<sequence>MELESKSTSKQSKKQSSVWSHPHSQSFDRLLDDKKDYREFFCGYGAAFINICITFPINKVMFRQMVYGIKTNSALDQMRKEGLYQLYRGLLPPLLQKTLSVSLMFGTFSQFQNLLDTHFNLFTSHPNLKLTVSALLAGCTEAVLTPFERVQTLLQDPKYNHQFHNTFHAFKELRKFGIKEYYRGLTPILIRNGPSNVLFFSFRGRVKDVLPSYDVWWSEVVTNFISGALIGALISTLFYPVNVIKTKVQTQTGGSQFLSISSAIKLVYEERQRSITKIYYGVHLNFTRSFISWGVINASYEMLRKLMYC</sequence>
<dbReference type="HOGENOM" id="CLU_061821_0_0_1"/>
<feature type="transmembrane region" description="Helical" evidence="13">
    <location>
        <begin position="220"/>
        <end position="241"/>
    </location>
</feature>
<evidence type="ECO:0000256" key="2">
    <source>
        <dbReference type="ARBA" id="ARBA00006375"/>
    </source>
</evidence>
<evidence type="ECO:0000256" key="7">
    <source>
        <dbReference type="ARBA" id="ARBA00022989"/>
    </source>
</evidence>
<feature type="transmembrane region" description="Helical" evidence="13">
    <location>
        <begin position="181"/>
        <end position="200"/>
    </location>
</feature>
<evidence type="ECO:0000256" key="1">
    <source>
        <dbReference type="ARBA" id="ARBA00004448"/>
    </source>
</evidence>
<keyword evidence="4 10" id="KW-0812">Transmembrane</keyword>
<dbReference type="KEGG" id="tut:107365105"/>
<keyword evidence="3 11" id="KW-0813">Transport</keyword>
<dbReference type="GO" id="GO:0005743">
    <property type="term" value="C:mitochondrial inner membrane"/>
    <property type="evidence" value="ECO:0007669"/>
    <property type="project" value="UniProtKB-SubCell"/>
</dbReference>
<accession>T1KLL7</accession>
<evidence type="ECO:0000256" key="12">
    <source>
        <dbReference type="SAM" id="MobiDB-lite"/>
    </source>
</evidence>
<dbReference type="STRING" id="32264.T1KLL7"/>
<dbReference type="Pfam" id="PF00153">
    <property type="entry name" value="Mito_carr"/>
    <property type="match status" value="3"/>
</dbReference>
<keyword evidence="15" id="KW-1185">Reference proteome</keyword>
<dbReference type="Gene3D" id="1.50.40.10">
    <property type="entry name" value="Mitochondrial carrier domain"/>
    <property type="match status" value="1"/>
</dbReference>
<feature type="repeat" description="Solcar" evidence="10">
    <location>
        <begin position="218"/>
        <end position="306"/>
    </location>
</feature>
<dbReference type="InterPro" id="IPR023395">
    <property type="entry name" value="MCP_dom_sf"/>
</dbReference>
<dbReference type="OrthoDB" id="2139348at2759"/>
<keyword evidence="8" id="KW-0496">Mitochondrion</keyword>
<feature type="repeat" description="Solcar" evidence="10">
    <location>
        <begin position="34"/>
        <end position="114"/>
    </location>
</feature>
<dbReference type="GO" id="GO:0051724">
    <property type="term" value="F:NAD transmembrane transporter activity"/>
    <property type="evidence" value="ECO:0007669"/>
    <property type="project" value="TreeGrafter"/>
</dbReference>
<keyword evidence="9 10" id="KW-0472">Membrane</keyword>
<protein>
    <recommendedName>
        <fullName evidence="16">Solute carrier family 25 member 51</fullName>
    </recommendedName>
</protein>
<proteinExistence type="inferred from homology"/>
<reference evidence="14" key="2">
    <citation type="submission" date="2015-06" db="UniProtKB">
        <authorList>
            <consortium name="EnsemblMetazoa"/>
        </authorList>
    </citation>
    <scope>IDENTIFICATION</scope>
</reference>
<dbReference type="eggNOG" id="KOG1519">
    <property type="taxonomic scope" value="Eukaryota"/>
</dbReference>
<organism evidence="14 15">
    <name type="scientific">Tetranychus urticae</name>
    <name type="common">Two-spotted spider mite</name>
    <dbReference type="NCBI Taxonomy" id="32264"/>
    <lineage>
        <taxon>Eukaryota</taxon>
        <taxon>Metazoa</taxon>
        <taxon>Ecdysozoa</taxon>
        <taxon>Arthropoda</taxon>
        <taxon>Chelicerata</taxon>
        <taxon>Arachnida</taxon>
        <taxon>Acari</taxon>
        <taxon>Acariformes</taxon>
        <taxon>Trombidiformes</taxon>
        <taxon>Prostigmata</taxon>
        <taxon>Eleutherengona</taxon>
        <taxon>Raphignathae</taxon>
        <taxon>Tetranychoidea</taxon>
        <taxon>Tetranychidae</taxon>
        <taxon>Tetranychus</taxon>
    </lineage>
</organism>
<dbReference type="PROSITE" id="PS50920">
    <property type="entry name" value="SOLCAR"/>
    <property type="match status" value="3"/>
</dbReference>
<evidence type="ECO:0000313" key="15">
    <source>
        <dbReference type="Proteomes" id="UP000015104"/>
    </source>
</evidence>
<name>T1KLL7_TETUR</name>
<dbReference type="EMBL" id="CAEY01000211">
    <property type="status" value="NOT_ANNOTATED_CDS"/>
    <property type="molecule type" value="Genomic_DNA"/>
</dbReference>
<feature type="transmembrane region" description="Helical" evidence="13">
    <location>
        <begin position="37"/>
        <end position="57"/>
    </location>
</feature>